<dbReference type="OrthoDB" id="9770040at2"/>
<accession>A0A2S0N5Q3</accession>
<dbReference type="InterPro" id="IPR010266">
    <property type="entry name" value="NnrS"/>
</dbReference>
<protein>
    <submittedName>
        <fullName evidence="2">NnrS family protein</fullName>
    </submittedName>
</protein>
<dbReference type="AlphaFoldDB" id="A0A2S0N5Q3"/>
<sequence>MTPPGLLSPQHPVWMCAMRPFFLLTMASAVLLIALWSAVLALGLPPPPVAGGALVWHAHELLLGFGLAAVAGFVLTAVPEFTATASANPRTARQLVALWLLGRAGFWLSGVAGWPALAVAGAAQLALLGTLIALLWPALRTPAGQRHHAFGWALAGMALLVAGFYLDALRGAYPMRWLHAFLGLLMVLIVIAMSRISMRIVNRSIDQAGTGAEPYLARPPRRNLAVLCIALFTLAEFAHAGSATSGWLACASAAALFNLLGDWHVGRPLLRRWPLMLYTVYLCMALGYGLMGWALLAGGPGVTAGRHLLTVGAMGLAIYAVICIAGRAHCGLAMDERAWGVWGAGLIALAALLRAGAAWAGDYSVAWMALAGLCWVAAFGLLCVFIAPVLWRVRADGLWGCEG</sequence>
<feature type="transmembrane region" description="Helical" evidence="1">
    <location>
        <begin position="308"/>
        <end position="326"/>
    </location>
</feature>
<feature type="transmembrane region" description="Helical" evidence="1">
    <location>
        <begin position="95"/>
        <end position="112"/>
    </location>
</feature>
<feature type="transmembrane region" description="Helical" evidence="1">
    <location>
        <begin position="62"/>
        <end position="83"/>
    </location>
</feature>
<feature type="transmembrane region" description="Helical" evidence="1">
    <location>
        <begin position="149"/>
        <end position="166"/>
    </location>
</feature>
<proteinExistence type="predicted"/>
<dbReference type="KEGG" id="simp:C6571_17885"/>
<keyword evidence="3" id="KW-1185">Reference proteome</keyword>
<gene>
    <name evidence="2" type="ORF">C6571_17885</name>
</gene>
<dbReference type="Proteomes" id="UP000239326">
    <property type="component" value="Chromosome"/>
</dbReference>
<evidence type="ECO:0000313" key="3">
    <source>
        <dbReference type="Proteomes" id="UP000239326"/>
    </source>
</evidence>
<feature type="transmembrane region" description="Helical" evidence="1">
    <location>
        <begin position="275"/>
        <end position="296"/>
    </location>
</feature>
<feature type="transmembrane region" description="Helical" evidence="1">
    <location>
        <begin position="118"/>
        <end position="137"/>
    </location>
</feature>
<dbReference type="EMBL" id="CP027669">
    <property type="protein sequence ID" value="AVO43357.1"/>
    <property type="molecule type" value="Genomic_DNA"/>
</dbReference>
<keyword evidence="1" id="KW-0812">Transmembrane</keyword>
<feature type="transmembrane region" description="Helical" evidence="1">
    <location>
        <begin position="21"/>
        <end position="42"/>
    </location>
</feature>
<keyword evidence="1" id="KW-1133">Transmembrane helix</keyword>
<feature type="transmembrane region" description="Helical" evidence="1">
    <location>
        <begin position="366"/>
        <end position="391"/>
    </location>
</feature>
<reference evidence="2 3" key="1">
    <citation type="submission" date="2018-03" db="EMBL/GenBank/DDBJ databases">
        <title>Genome sequencing of Simplicispira sp.</title>
        <authorList>
            <person name="Kim S.-J."/>
            <person name="Heo J."/>
            <person name="Kwon S.-W."/>
        </authorList>
    </citation>
    <scope>NUCLEOTIDE SEQUENCE [LARGE SCALE GENOMIC DNA]</scope>
    <source>
        <strain evidence="2 3">SC1-8</strain>
    </source>
</reference>
<organism evidence="2 3">
    <name type="scientific">Simplicispira suum</name>
    <dbReference type="NCBI Taxonomy" id="2109915"/>
    <lineage>
        <taxon>Bacteria</taxon>
        <taxon>Pseudomonadati</taxon>
        <taxon>Pseudomonadota</taxon>
        <taxon>Betaproteobacteria</taxon>
        <taxon>Burkholderiales</taxon>
        <taxon>Comamonadaceae</taxon>
        <taxon>Simplicispira</taxon>
    </lineage>
</organism>
<dbReference type="Pfam" id="PF05940">
    <property type="entry name" value="NnrS"/>
    <property type="match status" value="1"/>
</dbReference>
<evidence type="ECO:0000313" key="2">
    <source>
        <dbReference type="EMBL" id="AVO43357.1"/>
    </source>
</evidence>
<name>A0A2S0N5Q3_9BURK</name>
<feature type="transmembrane region" description="Helical" evidence="1">
    <location>
        <begin position="178"/>
        <end position="196"/>
    </location>
</feature>
<evidence type="ECO:0000256" key="1">
    <source>
        <dbReference type="SAM" id="Phobius"/>
    </source>
</evidence>
<keyword evidence="1" id="KW-0472">Membrane</keyword>
<feature type="transmembrane region" description="Helical" evidence="1">
    <location>
        <begin position="338"/>
        <end position="360"/>
    </location>
</feature>